<accession>A0A9N9ISR4</accession>
<feature type="non-terminal residue" evidence="1">
    <location>
        <position position="1"/>
    </location>
</feature>
<reference evidence="1" key="1">
    <citation type="submission" date="2021-06" db="EMBL/GenBank/DDBJ databases">
        <authorList>
            <person name="Kallberg Y."/>
            <person name="Tangrot J."/>
            <person name="Rosling A."/>
        </authorList>
    </citation>
    <scope>NUCLEOTIDE SEQUENCE</scope>
    <source>
        <strain evidence="1">FL130A</strain>
    </source>
</reference>
<evidence type="ECO:0000313" key="2">
    <source>
        <dbReference type="Proteomes" id="UP000789508"/>
    </source>
</evidence>
<feature type="non-terminal residue" evidence="1">
    <location>
        <position position="113"/>
    </location>
</feature>
<dbReference type="EMBL" id="CAJVPS010040016">
    <property type="protein sequence ID" value="CAG8749829.1"/>
    <property type="molecule type" value="Genomic_DNA"/>
</dbReference>
<proteinExistence type="predicted"/>
<evidence type="ECO:0000313" key="1">
    <source>
        <dbReference type="EMBL" id="CAG8749829.1"/>
    </source>
</evidence>
<name>A0A9N9ISR4_9GLOM</name>
<organism evidence="1 2">
    <name type="scientific">Ambispora leptoticha</name>
    <dbReference type="NCBI Taxonomy" id="144679"/>
    <lineage>
        <taxon>Eukaryota</taxon>
        <taxon>Fungi</taxon>
        <taxon>Fungi incertae sedis</taxon>
        <taxon>Mucoromycota</taxon>
        <taxon>Glomeromycotina</taxon>
        <taxon>Glomeromycetes</taxon>
        <taxon>Archaeosporales</taxon>
        <taxon>Ambisporaceae</taxon>
        <taxon>Ambispora</taxon>
    </lineage>
</organism>
<dbReference type="Proteomes" id="UP000789508">
    <property type="component" value="Unassembled WGS sequence"/>
</dbReference>
<gene>
    <name evidence="1" type="ORF">ALEPTO_LOCUS13255</name>
</gene>
<comment type="caution">
    <text evidence="1">The sequence shown here is derived from an EMBL/GenBank/DDBJ whole genome shotgun (WGS) entry which is preliminary data.</text>
</comment>
<dbReference type="AlphaFoldDB" id="A0A9N9ISR4"/>
<keyword evidence="2" id="KW-1185">Reference proteome</keyword>
<protein>
    <submittedName>
        <fullName evidence="1">5703_t:CDS:1</fullName>
    </submittedName>
</protein>
<sequence length="113" mass="13343">EKHQQIFSEAYQVEKRRREEYEKRQNQEIVRKNIAEIVDNCINTVNTGRSIEVEEVLNEVRECLEQLDLSSTDSNDSESIIRKAKALSRLNKDSAPFSNIFHTERISEPHRRK</sequence>